<evidence type="ECO:0000313" key="5">
    <source>
        <dbReference type="Proteomes" id="UP001620408"/>
    </source>
</evidence>
<dbReference type="InterPro" id="IPR002068">
    <property type="entry name" value="A-crystallin/Hsp20_dom"/>
</dbReference>
<gene>
    <name evidence="4" type="ORF">ISS97_18345</name>
</gene>
<evidence type="ECO:0000256" key="2">
    <source>
        <dbReference type="RuleBase" id="RU003616"/>
    </source>
</evidence>
<dbReference type="InterPro" id="IPR031107">
    <property type="entry name" value="Small_HSP"/>
</dbReference>
<evidence type="ECO:0000259" key="3">
    <source>
        <dbReference type="PROSITE" id="PS01031"/>
    </source>
</evidence>
<feature type="domain" description="SHSP" evidence="3">
    <location>
        <begin position="34"/>
        <end position="146"/>
    </location>
</feature>
<comment type="similarity">
    <text evidence="1 2">Belongs to the small heat shock protein (HSP20) family.</text>
</comment>
<evidence type="ECO:0000256" key="1">
    <source>
        <dbReference type="PROSITE-ProRule" id="PRU00285"/>
    </source>
</evidence>
<dbReference type="InterPro" id="IPR008978">
    <property type="entry name" value="HSP20-like_chaperone"/>
</dbReference>
<reference evidence="4 5" key="1">
    <citation type="submission" date="2020-10" db="EMBL/GenBank/DDBJ databases">
        <title>Phylogeny of dyella-like bacteria.</title>
        <authorList>
            <person name="Fu J."/>
        </authorList>
    </citation>
    <scope>NUCLEOTIDE SEQUENCE [LARGE SCALE GENOMIC DNA]</scope>
    <source>
        <strain evidence="4 5">BB4</strain>
    </source>
</reference>
<comment type="caution">
    <text evidence="4">The sequence shown here is derived from an EMBL/GenBank/DDBJ whole genome shotgun (WGS) entry which is preliminary data.</text>
</comment>
<dbReference type="CDD" id="cd06464">
    <property type="entry name" value="ACD_sHsps-like"/>
    <property type="match status" value="1"/>
</dbReference>
<dbReference type="Pfam" id="PF00011">
    <property type="entry name" value="HSP20"/>
    <property type="match status" value="1"/>
</dbReference>
<keyword evidence="5" id="KW-1185">Reference proteome</keyword>
<dbReference type="Gene3D" id="2.60.40.790">
    <property type="match status" value="1"/>
</dbReference>
<proteinExistence type="inferred from homology"/>
<organism evidence="4 5">
    <name type="scientific">Dyella koreensis</name>
    <dbReference type="NCBI Taxonomy" id="311235"/>
    <lineage>
        <taxon>Bacteria</taxon>
        <taxon>Pseudomonadati</taxon>
        <taxon>Pseudomonadota</taxon>
        <taxon>Gammaproteobacteria</taxon>
        <taxon>Lysobacterales</taxon>
        <taxon>Rhodanobacteraceae</taxon>
        <taxon>Dyella</taxon>
    </lineage>
</organism>
<evidence type="ECO:0000313" key="4">
    <source>
        <dbReference type="EMBL" id="MFK2919237.1"/>
    </source>
</evidence>
<dbReference type="PROSITE" id="PS01031">
    <property type="entry name" value="SHSP"/>
    <property type="match status" value="1"/>
</dbReference>
<dbReference type="EMBL" id="JADIKD010000012">
    <property type="protein sequence ID" value="MFK2919237.1"/>
    <property type="molecule type" value="Genomic_DNA"/>
</dbReference>
<dbReference type="SUPFAM" id="SSF49764">
    <property type="entry name" value="HSP20-like chaperones"/>
    <property type="match status" value="1"/>
</dbReference>
<dbReference type="PANTHER" id="PTHR11527">
    <property type="entry name" value="HEAT-SHOCK PROTEIN 20 FAMILY MEMBER"/>
    <property type="match status" value="1"/>
</dbReference>
<protein>
    <submittedName>
        <fullName evidence="4">Hsp20/alpha crystallin family protein</fullName>
    </submittedName>
</protein>
<name>A0ABW8KBC7_9GAMM</name>
<dbReference type="RefSeq" id="WP_379983140.1">
    <property type="nucleotide sequence ID" value="NZ_JADIKD010000012.1"/>
</dbReference>
<accession>A0ABW8KBC7</accession>
<dbReference type="Proteomes" id="UP001620408">
    <property type="component" value="Unassembled WGS sequence"/>
</dbReference>
<sequence>MNLSRNLSWSNNHLGDIRQVFDRLLNADEVGTANTASHWAPRVDIKEDDKRFVILADIPGIDPADIEVSMDKGVLTIKGERKQESEEQGPRFTRQERSYGAFFRRFALPDSADAEGIIANGKHGVLEVVIPKRAETAPRRIAINTTH</sequence>